<evidence type="ECO:0000313" key="1">
    <source>
        <dbReference type="EMBL" id="QHI71600.1"/>
    </source>
</evidence>
<dbReference type="KEGG" id="amic:Ami3637_03675"/>
<dbReference type="Proteomes" id="UP000463883">
    <property type="component" value="Chromosome"/>
</dbReference>
<dbReference type="EMBL" id="CP047591">
    <property type="protein sequence ID" value="QHI71600.1"/>
    <property type="molecule type" value="Genomic_DNA"/>
</dbReference>
<dbReference type="RefSeq" id="WP_162361374.1">
    <property type="nucleotide sequence ID" value="NZ_CP047591.1"/>
</dbReference>
<evidence type="ECO:0000313" key="2">
    <source>
        <dbReference type="Proteomes" id="UP000463883"/>
    </source>
</evidence>
<accession>A0A6P1MAF3</accession>
<sequence>MTQTHIFSFQKPEFHMHDCYVTDVSLSEQSLVFELEHGIYILKNKDYIRTGPAKLVFAKLSNLECEIQYLRDNHRECVDTDVLEKDLESGYIDMIYEMYNESVAHFEGILIQGTAWKTVEMNIFFHELTIFYEERELSADE</sequence>
<keyword evidence="2" id="KW-1185">Reference proteome</keyword>
<gene>
    <name evidence="1" type="ORF">Ami3637_03675</name>
</gene>
<name>A0A6P1MAF3_9FIRM</name>
<protein>
    <submittedName>
        <fullName evidence="1">Uncharacterized protein</fullName>
    </submittedName>
</protein>
<dbReference type="AlphaFoldDB" id="A0A6P1MAF3"/>
<organism evidence="1 2">
    <name type="scientific">Aminipila terrae</name>
    <dbReference type="NCBI Taxonomy" id="2697030"/>
    <lineage>
        <taxon>Bacteria</taxon>
        <taxon>Bacillati</taxon>
        <taxon>Bacillota</taxon>
        <taxon>Clostridia</taxon>
        <taxon>Peptostreptococcales</taxon>
        <taxon>Anaerovoracaceae</taxon>
        <taxon>Aminipila</taxon>
    </lineage>
</organism>
<proteinExistence type="predicted"/>
<reference evidence="1 2" key="1">
    <citation type="submission" date="2020-01" db="EMBL/GenBank/DDBJ databases">
        <title>Genomic analysis of Aminipila sp. CBA3637.</title>
        <authorList>
            <person name="Kim Y.B."/>
            <person name="Roh S.W."/>
        </authorList>
    </citation>
    <scope>NUCLEOTIDE SEQUENCE [LARGE SCALE GENOMIC DNA]</scope>
    <source>
        <strain evidence="1 2">CBA3637</strain>
    </source>
</reference>